<sequence>MKTAFKTGLAAVALSAAFIASNTTAFAWGCIAVSDEGTYGYSYNFNNENGARKRALNECAARTTEDSDCEITECDEDL</sequence>
<dbReference type="RefSeq" id="WP_186458260.1">
    <property type="nucleotide sequence ID" value="NZ_VIWP01000003.1"/>
</dbReference>
<evidence type="ECO:0000256" key="1">
    <source>
        <dbReference type="SAM" id="SignalP"/>
    </source>
</evidence>
<reference evidence="3 4" key="1">
    <citation type="submission" date="2019-06" db="EMBL/GenBank/DDBJ databases">
        <title>Sorghum-associated microbial communities from plants grown in Nebraska, USA.</title>
        <authorList>
            <person name="Schachtman D."/>
        </authorList>
    </citation>
    <scope>NUCLEOTIDE SEQUENCE [LARGE SCALE GENOMIC DNA]</scope>
    <source>
        <strain evidence="3 4">1225</strain>
    </source>
</reference>
<dbReference type="EMBL" id="VIWP01000003">
    <property type="protein sequence ID" value="TWF54975.1"/>
    <property type="molecule type" value="Genomic_DNA"/>
</dbReference>
<keyword evidence="1" id="KW-0732">Signal</keyword>
<accession>A0A561QX81</accession>
<gene>
    <name evidence="3" type="ORF">FHW37_103846</name>
</gene>
<feature type="signal peptide" evidence="1">
    <location>
        <begin position="1"/>
        <end position="27"/>
    </location>
</feature>
<dbReference type="Proteomes" id="UP000320653">
    <property type="component" value="Unassembled WGS sequence"/>
</dbReference>
<keyword evidence="4" id="KW-1185">Reference proteome</keyword>
<evidence type="ECO:0000259" key="2">
    <source>
        <dbReference type="Pfam" id="PF13827"/>
    </source>
</evidence>
<dbReference type="InterPro" id="IPR025240">
    <property type="entry name" value="DUF4189"/>
</dbReference>
<feature type="chain" id="PRO_5021733790" evidence="1">
    <location>
        <begin position="28"/>
        <end position="78"/>
    </location>
</feature>
<protein>
    <submittedName>
        <fullName evidence="3">Uncharacterized protein DUF4189</fullName>
    </submittedName>
</protein>
<dbReference type="AlphaFoldDB" id="A0A561QX81"/>
<proteinExistence type="predicted"/>
<name>A0A561QX81_9HYPH</name>
<feature type="domain" description="DUF4189" evidence="2">
    <location>
        <begin position="28"/>
        <end position="72"/>
    </location>
</feature>
<organism evidence="3 4">
    <name type="scientific">Neorhizobium alkalisoli</name>
    <dbReference type="NCBI Taxonomy" id="528178"/>
    <lineage>
        <taxon>Bacteria</taxon>
        <taxon>Pseudomonadati</taxon>
        <taxon>Pseudomonadota</taxon>
        <taxon>Alphaproteobacteria</taxon>
        <taxon>Hyphomicrobiales</taxon>
        <taxon>Rhizobiaceae</taxon>
        <taxon>Rhizobium/Agrobacterium group</taxon>
        <taxon>Neorhizobium</taxon>
    </lineage>
</organism>
<evidence type="ECO:0000313" key="3">
    <source>
        <dbReference type="EMBL" id="TWF54975.1"/>
    </source>
</evidence>
<evidence type="ECO:0000313" key="4">
    <source>
        <dbReference type="Proteomes" id="UP000320653"/>
    </source>
</evidence>
<dbReference type="Pfam" id="PF13827">
    <property type="entry name" value="DUF4189"/>
    <property type="match status" value="1"/>
</dbReference>
<comment type="caution">
    <text evidence="3">The sequence shown here is derived from an EMBL/GenBank/DDBJ whole genome shotgun (WGS) entry which is preliminary data.</text>
</comment>